<keyword evidence="3" id="KW-1185">Reference proteome</keyword>
<dbReference type="GO" id="GO:0006351">
    <property type="term" value="P:DNA-templated transcription"/>
    <property type="evidence" value="ECO:0007669"/>
    <property type="project" value="InterPro"/>
</dbReference>
<organism evidence="3 4">
    <name type="scientific">Plectus sambesii</name>
    <dbReference type="NCBI Taxonomy" id="2011161"/>
    <lineage>
        <taxon>Eukaryota</taxon>
        <taxon>Metazoa</taxon>
        <taxon>Ecdysozoa</taxon>
        <taxon>Nematoda</taxon>
        <taxon>Chromadorea</taxon>
        <taxon>Plectida</taxon>
        <taxon>Plectina</taxon>
        <taxon>Plectoidea</taxon>
        <taxon>Plectidae</taxon>
        <taxon>Plectus</taxon>
    </lineage>
</organism>
<dbReference type="CDD" id="cd14813">
    <property type="entry name" value="bZIP_BmCbz-like"/>
    <property type="match status" value="1"/>
</dbReference>
<dbReference type="Proteomes" id="UP000887566">
    <property type="component" value="Unplaced"/>
</dbReference>
<feature type="region of interest" description="Disordered" evidence="1">
    <location>
        <begin position="224"/>
        <end position="282"/>
    </location>
</feature>
<dbReference type="GO" id="GO:0000978">
    <property type="term" value="F:RNA polymerase II cis-regulatory region sequence-specific DNA binding"/>
    <property type="evidence" value="ECO:0007669"/>
    <property type="project" value="TreeGrafter"/>
</dbReference>
<dbReference type="InterPro" id="IPR046347">
    <property type="entry name" value="bZIP_sf"/>
</dbReference>
<feature type="domain" description="BZIP" evidence="2">
    <location>
        <begin position="250"/>
        <end position="297"/>
    </location>
</feature>
<dbReference type="PANTHER" id="PTHR23334:SF72">
    <property type="entry name" value="PROTEIN MABIKI"/>
    <property type="match status" value="1"/>
</dbReference>
<protein>
    <submittedName>
        <fullName evidence="4">BZIP domain-containing protein</fullName>
    </submittedName>
</protein>
<reference evidence="4" key="1">
    <citation type="submission" date="2022-11" db="UniProtKB">
        <authorList>
            <consortium name="WormBaseParasite"/>
        </authorList>
    </citation>
    <scope>IDENTIFICATION</scope>
</reference>
<dbReference type="WBParaSite" id="PSAMB.scaffold1103size35907.g10944.t1">
    <property type="protein sequence ID" value="PSAMB.scaffold1103size35907.g10944.t1"/>
    <property type="gene ID" value="PSAMB.scaffold1103size35907.g10944"/>
</dbReference>
<feature type="compositionally biased region" description="Basic and acidic residues" evidence="1">
    <location>
        <begin position="250"/>
        <end position="263"/>
    </location>
</feature>
<dbReference type="Pfam" id="PF07716">
    <property type="entry name" value="bZIP_2"/>
    <property type="match status" value="1"/>
</dbReference>
<dbReference type="AlphaFoldDB" id="A0A914UNK1"/>
<evidence type="ECO:0000256" key="1">
    <source>
        <dbReference type="SAM" id="MobiDB-lite"/>
    </source>
</evidence>
<evidence type="ECO:0000313" key="4">
    <source>
        <dbReference type="WBParaSite" id="PSAMB.scaffold1103size35907.g10944.t1"/>
    </source>
</evidence>
<dbReference type="InterPro" id="IPR031106">
    <property type="entry name" value="C/EBP"/>
</dbReference>
<dbReference type="Gene3D" id="1.20.5.170">
    <property type="match status" value="1"/>
</dbReference>
<dbReference type="InterPro" id="IPR004827">
    <property type="entry name" value="bZIP"/>
</dbReference>
<dbReference type="PROSITE" id="PS50217">
    <property type="entry name" value="BZIP"/>
    <property type="match status" value="1"/>
</dbReference>
<dbReference type="PROSITE" id="PS00036">
    <property type="entry name" value="BZIP_BASIC"/>
    <property type="match status" value="1"/>
</dbReference>
<dbReference type="PANTHER" id="PTHR23334">
    <property type="entry name" value="CCAAT/ENHANCER BINDING PROTEIN"/>
    <property type="match status" value="1"/>
</dbReference>
<feature type="compositionally biased region" description="Basic and acidic residues" evidence="1">
    <location>
        <begin position="271"/>
        <end position="281"/>
    </location>
</feature>
<accession>A0A914UNK1</accession>
<proteinExistence type="predicted"/>
<dbReference type="GO" id="GO:0000981">
    <property type="term" value="F:DNA-binding transcription factor activity, RNA polymerase II-specific"/>
    <property type="evidence" value="ECO:0007669"/>
    <property type="project" value="TreeGrafter"/>
</dbReference>
<sequence>MPRGIFYEPSGHNSVELFAPHNSRPISSLAYIPQQDLPLQRSSFSDQDRVQLDTPQPLINDAPLPWSKCTVSSDVHQQQNETTPSFNILDIGSLTEEDLNRLIGNAEESSFGVQAQLVVQQDQQVPVENGPTVNVHLDHNRVDAGKELMAEFFVKFEESFEENNIYPQIIMGEETIYDENVSTFMNSNTHLEQWIKQLPNYGTQMGHYEEKPEMTAMSNEWREVKAGSPLTSSSSRSSSASQRSAPYSLYRERRNRNNEASRKSREKRKAKQEQNKEKQEELELQNDCLRADVARLEAMVSEWKDHLLHALAGKEFGQQWLNVA</sequence>
<dbReference type="SUPFAM" id="SSF57959">
    <property type="entry name" value="Leucine zipper domain"/>
    <property type="match status" value="1"/>
</dbReference>
<evidence type="ECO:0000313" key="3">
    <source>
        <dbReference type="Proteomes" id="UP000887566"/>
    </source>
</evidence>
<feature type="compositionally biased region" description="Low complexity" evidence="1">
    <location>
        <begin position="228"/>
        <end position="249"/>
    </location>
</feature>
<evidence type="ECO:0000259" key="2">
    <source>
        <dbReference type="PROSITE" id="PS50217"/>
    </source>
</evidence>
<name>A0A914UNK1_9BILA</name>